<dbReference type="Pfam" id="PF05532">
    <property type="entry name" value="CsbD"/>
    <property type="match status" value="1"/>
</dbReference>
<dbReference type="InterPro" id="IPR036629">
    <property type="entry name" value="YjbJ_sf"/>
</dbReference>
<evidence type="ECO:0000256" key="1">
    <source>
        <dbReference type="ARBA" id="ARBA00009129"/>
    </source>
</evidence>
<dbReference type="SUPFAM" id="SSF69047">
    <property type="entry name" value="Hypothetical protein YjbJ"/>
    <property type="match status" value="1"/>
</dbReference>
<feature type="domain" description="CsbD-like" evidence="3">
    <location>
        <begin position="5"/>
        <end position="57"/>
    </location>
</feature>
<gene>
    <name evidence="4" type="ORF">OG549_08680</name>
</gene>
<feature type="compositionally biased region" description="Basic and acidic residues" evidence="2">
    <location>
        <begin position="46"/>
        <end position="57"/>
    </location>
</feature>
<name>A0AAU2V0L3_9ACTN</name>
<evidence type="ECO:0000256" key="2">
    <source>
        <dbReference type="SAM" id="MobiDB-lite"/>
    </source>
</evidence>
<evidence type="ECO:0000313" key="4">
    <source>
        <dbReference type="EMBL" id="WTW60713.1"/>
    </source>
</evidence>
<accession>A0AAU2V0L3</accession>
<organism evidence="4">
    <name type="scientific">Streptomyces sp. NBC_00003</name>
    <dbReference type="NCBI Taxonomy" id="2903608"/>
    <lineage>
        <taxon>Bacteria</taxon>
        <taxon>Bacillati</taxon>
        <taxon>Actinomycetota</taxon>
        <taxon>Actinomycetes</taxon>
        <taxon>Kitasatosporales</taxon>
        <taxon>Streptomycetaceae</taxon>
        <taxon>Streptomyces</taxon>
    </lineage>
</organism>
<dbReference type="AlphaFoldDB" id="A0AAU2V0L3"/>
<comment type="similarity">
    <text evidence="1">Belongs to the UPF0337 (CsbD) family.</text>
</comment>
<feature type="compositionally biased region" description="Basic residues" evidence="2">
    <location>
        <begin position="27"/>
        <end position="36"/>
    </location>
</feature>
<dbReference type="EMBL" id="CP108318">
    <property type="protein sequence ID" value="WTW60713.1"/>
    <property type="molecule type" value="Genomic_DNA"/>
</dbReference>
<feature type="region of interest" description="Disordered" evidence="2">
    <location>
        <begin position="1"/>
        <end position="57"/>
    </location>
</feature>
<proteinExistence type="inferred from homology"/>
<protein>
    <submittedName>
        <fullName evidence="4">CsbD family protein</fullName>
    </submittedName>
</protein>
<evidence type="ECO:0000259" key="3">
    <source>
        <dbReference type="Pfam" id="PF05532"/>
    </source>
</evidence>
<reference evidence="4" key="1">
    <citation type="submission" date="2022-10" db="EMBL/GenBank/DDBJ databases">
        <title>The complete genomes of actinobacterial strains from the NBC collection.</title>
        <authorList>
            <person name="Joergensen T.S."/>
            <person name="Alvarez Arevalo M."/>
            <person name="Sterndorff E.B."/>
            <person name="Faurdal D."/>
            <person name="Vuksanovic O."/>
            <person name="Mourched A.-S."/>
            <person name="Charusanti P."/>
            <person name="Shaw S."/>
            <person name="Blin K."/>
            <person name="Weber T."/>
        </authorList>
    </citation>
    <scope>NUCLEOTIDE SEQUENCE</scope>
    <source>
        <strain evidence="4">NBC_00003</strain>
    </source>
</reference>
<dbReference type="InterPro" id="IPR008462">
    <property type="entry name" value="CsbD"/>
</dbReference>
<sequence>MGLADKLRNSAQSLTGRLKEGTGRATGNRRLKRKGRREQAGADLKQAGEKAKDSFRH</sequence>